<reference evidence="1 2" key="1">
    <citation type="submission" date="2024-03" db="EMBL/GenBank/DDBJ databases">
        <title>Human intestinal bacterial collection.</title>
        <authorList>
            <person name="Pauvert C."/>
            <person name="Hitch T.C.A."/>
            <person name="Clavel T."/>
        </authorList>
    </citation>
    <scope>NUCLEOTIDE SEQUENCE [LARGE SCALE GENOMIC DNA]</scope>
    <source>
        <strain evidence="1 2">CLA-AA-H95</strain>
    </source>
</reference>
<name>A0ABV1ALC8_9FIRM</name>
<evidence type="ECO:0000313" key="2">
    <source>
        <dbReference type="Proteomes" id="UP001446032"/>
    </source>
</evidence>
<dbReference type="RefSeq" id="WP_118698549.1">
    <property type="nucleotide sequence ID" value="NZ_JBBMEI010000027.1"/>
</dbReference>
<organism evidence="1 2">
    <name type="scientific">Blautia intestinihominis</name>
    <dbReference type="NCBI Taxonomy" id="3133152"/>
    <lineage>
        <taxon>Bacteria</taxon>
        <taxon>Bacillati</taxon>
        <taxon>Bacillota</taxon>
        <taxon>Clostridia</taxon>
        <taxon>Lachnospirales</taxon>
        <taxon>Lachnospiraceae</taxon>
        <taxon>Blautia</taxon>
    </lineage>
</organism>
<keyword evidence="2" id="KW-1185">Reference proteome</keyword>
<comment type="caution">
    <text evidence="1">The sequence shown here is derived from an EMBL/GenBank/DDBJ whole genome shotgun (WGS) entry which is preliminary data.</text>
</comment>
<dbReference type="EMBL" id="JBBMEI010000027">
    <property type="protein sequence ID" value="MEQ2358642.1"/>
    <property type="molecule type" value="Genomic_DNA"/>
</dbReference>
<evidence type="ECO:0000313" key="1">
    <source>
        <dbReference type="EMBL" id="MEQ2358642.1"/>
    </source>
</evidence>
<dbReference type="Proteomes" id="UP001446032">
    <property type="component" value="Unassembled WGS sequence"/>
</dbReference>
<proteinExistence type="predicted"/>
<protein>
    <submittedName>
        <fullName evidence="1">Uncharacterized protein</fullName>
    </submittedName>
</protein>
<sequence length="92" mass="10326">MKKRLFIVVNDVLPLLDTKAAEGNNTVVGTEPNLKKYDKETAMKNLPEMEAAFEFPQTKEYLDKLGIVYKGNGILKRISGDLLPEEAMHCSL</sequence>
<accession>A0ABV1ALC8</accession>
<gene>
    <name evidence="1" type="ORF">WMO75_09890</name>
</gene>